<protein>
    <recommendedName>
        <fullName evidence="1">Pyruvate phosphate dikinase AMP/ATP-binding domain-containing protein</fullName>
    </recommendedName>
</protein>
<gene>
    <name evidence="2" type="ORF">OMP40_22890</name>
</gene>
<evidence type="ECO:0000259" key="1">
    <source>
        <dbReference type="Pfam" id="PF01326"/>
    </source>
</evidence>
<dbReference type="AlphaFoldDB" id="A0A9X4L1M3"/>
<sequence>MSFAFKTKAQNLVQLQSIVKKSFVLKSVHFHVAEWLQDKERLISNIFSIFDATPLLIVRSSSLSEDSFESSLAGQFESVLNVKLERESIISAVESVLNSYREYETNINKFEVLLQPMLTEVKCSGVIFTRTLETLAPYYVINYDDTSFLTDTVTSGNYDDVKNILIYKFARFVPDYWSGLISAVKELENICSCDHLDIEFAINSSNQIVILQVRPIVTNIIRHHRWMDNKTIHQMTELRSFVSSKMTRKPQIYGETTIFGQMPDWNPAEIIGTRPKPLSYSLYNYLIMESSWRKGRQLIGYQTPHAYNLMVQIAGRPFVDVRASFNSLLPQGISPDLAEKLVNYYLKRLNQNPHYHDKIEFYIVHSCLDFSFEQMEGELLNSSFTNEEILELRLSLLKLTKDALKDQDGQLKKIAAANKRIRIPATGMAYRRFTALSATELN</sequence>
<comment type="caution">
    <text evidence="2">The sequence shown here is derived from an EMBL/GenBank/DDBJ whole genome shotgun (WGS) entry which is preliminary data.</text>
</comment>
<accession>A0A9X4L1M3</accession>
<dbReference type="GO" id="GO:0005524">
    <property type="term" value="F:ATP binding"/>
    <property type="evidence" value="ECO:0007669"/>
    <property type="project" value="InterPro"/>
</dbReference>
<dbReference type="InterPro" id="IPR013815">
    <property type="entry name" value="ATP_grasp_subdomain_1"/>
</dbReference>
<dbReference type="PANTHER" id="PTHR43615:SF1">
    <property type="entry name" value="PPDK_N DOMAIN-CONTAINING PROTEIN"/>
    <property type="match status" value="1"/>
</dbReference>
<dbReference type="Proteomes" id="UP001153404">
    <property type="component" value="Unassembled WGS sequence"/>
</dbReference>
<evidence type="ECO:0000313" key="3">
    <source>
        <dbReference type="Proteomes" id="UP001153404"/>
    </source>
</evidence>
<dbReference type="Gene3D" id="3.30.1490.20">
    <property type="entry name" value="ATP-grasp fold, A domain"/>
    <property type="match status" value="1"/>
</dbReference>
<feature type="domain" description="Pyruvate phosphate dikinase AMP/ATP-binding" evidence="1">
    <location>
        <begin position="31"/>
        <end position="135"/>
    </location>
</feature>
<dbReference type="InterPro" id="IPR051549">
    <property type="entry name" value="PEP_Utilizing_Enz"/>
</dbReference>
<name>A0A9X4L1M3_9BACL</name>
<dbReference type="SUPFAM" id="SSF56059">
    <property type="entry name" value="Glutathione synthetase ATP-binding domain-like"/>
    <property type="match status" value="1"/>
</dbReference>
<reference evidence="2" key="1">
    <citation type="submission" date="2022-10" db="EMBL/GenBank/DDBJ databases">
        <title>Comparative genomic analysis of Cohnella hashimotonis sp. nov., isolated from the International Space Station.</title>
        <authorList>
            <person name="Simpson A."/>
            <person name="Venkateswaran K."/>
        </authorList>
    </citation>
    <scope>NUCLEOTIDE SEQUENCE</scope>
    <source>
        <strain evidence="2">DSM 28161</strain>
    </source>
</reference>
<dbReference type="InterPro" id="IPR002192">
    <property type="entry name" value="PPDK_AMP/ATP-bd"/>
</dbReference>
<evidence type="ECO:0000313" key="2">
    <source>
        <dbReference type="EMBL" id="MDG0811899.1"/>
    </source>
</evidence>
<dbReference type="RefSeq" id="WP_277534790.1">
    <property type="nucleotide sequence ID" value="NZ_JAPDIA010000007.1"/>
</dbReference>
<dbReference type="GO" id="GO:0016301">
    <property type="term" value="F:kinase activity"/>
    <property type="evidence" value="ECO:0007669"/>
    <property type="project" value="InterPro"/>
</dbReference>
<dbReference type="Gene3D" id="3.30.470.20">
    <property type="entry name" value="ATP-grasp fold, B domain"/>
    <property type="match status" value="1"/>
</dbReference>
<dbReference type="EMBL" id="JAPDIA010000007">
    <property type="protein sequence ID" value="MDG0811899.1"/>
    <property type="molecule type" value="Genomic_DNA"/>
</dbReference>
<dbReference type="PANTHER" id="PTHR43615">
    <property type="entry name" value="PHOSPHOENOLPYRUVATE SYNTHASE-RELATED"/>
    <property type="match status" value="1"/>
</dbReference>
<dbReference type="Pfam" id="PF01326">
    <property type="entry name" value="PPDK_N"/>
    <property type="match status" value="1"/>
</dbReference>
<proteinExistence type="predicted"/>
<organism evidence="2 3">
    <name type="scientific">Cohnella rhizosphaerae</name>
    <dbReference type="NCBI Taxonomy" id="1457232"/>
    <lineage>
        <taxon>Bacteria</taxon>
        <taxon>Bacillati</taxon>
        <taxon>Bacillota</taxon>
        <taxon>Bacilli</taxon>
        <taxon>Bacillales</taxon>
        <taxon>Paenibacillaceae</taxon>
        <taxon>Cohnella</taxon>
    </lineage>
</organism>
<keyword evidence="3" id="KW-1185">Reference proteome</keyword>